<accession>A0A8S9SQ90</accession>
<name>A0A8S9SQ90_BRACR</name>
<feature type="compositionally biased region" description="Polar residues" evidence="1">
    <location>
        <begin position="1"/>
        <end position="11"/>
    </location>
</feature>
<sequence>MTSAGDSQGTRQPGRVDPHPIPCWATPMLLTPPSVPPFSVSPPIKDGRCSSTIESTLMPATVNGQRLTTFRHRLKAVMLTEPVSPIPEERFRFRDHDSLLGLAITHTQLPMILQPLGDKGIKVIGGNTIRCFTSSDRAYIFREVRRVLLVQLIFPKKQIAISIQTRKADKIDHKHRSVQRTYQCVIMWLHEVEMINFEVFSQCRPGFRLWLPFCVMVRETKTHFGNDNDGDDKPDDNADLAKFETGGNVQQTTPDTGTVPNGEKPKTPSAEAASKAVKKARVDKSPQFYVFMQEYVIFLLGFPIFGQSMFDSEEF</sequence>
<reference evidence="3" key="1">
    <citation type="submission" date="2019-12" db="EMBL/GenBank/DDBJ databases">
        <title>Genome sequencing and annotation of Brassica cretica.</title>
        <authorList>
            <person name="Studholme D.J."/>
            <person name="Sarris P."/>
        </authorList>
    </citation>
    <scope>NUCLEOTIDE SEQUENCE</scope>
    <source>
        <strain evidence="3">PFS-109/04</strain>
        <tissue evidence="3">Leaf</tissue>
    </source>
</reference>
<feature type="transmembrane region" description="Helical" evidence="2">
    <location>
        <begin position="288"/>
        <end position="310"/>
    </location>
</feature>
<keyword evidence="2" id="KW-1133">Transmembrane helix</keyword>
<dbReference type="EMBL" id="QGKX02000004">
    <property type="protein sequence ID" value="KAF3603736.1"/>
    <property type="molecule type" value="Genomic_DNA"/>
</dbReference>
<protein>
    <submittedName>
        <fullName evidence="3">Uncharacterized protein</fullName>
    </submittedName>
</protein>
<gene>
    <name evidence="3" type="ORF">F2Q69_00036309</name>
</gene>
<organism evidence="3 4">
    <name type="scientific">Brassica cretica</name>
    <name type="common">Mustard</name>
    <dbReference type="NCBI Taxonomy" id="69181"/>
    <lineage>
        <taxon>Eukaryota</taxon>
        <taxon>Viridiplantae</taxon>
        <taxon>Streptophyta</taxon>
        <taxon>Embryophyta</taxon>
        <taxon>Tracheophyta</taxon>
        <taxon>Spermatophyta</taxon>
        <taxon>Magnoliopsida</taxon>
        <taxon>eudicotyledons</taxon>
        <taxon>Gunneridae</taxon>
        <taxon>Pentapetalae</taxon>
        <taxon>rosids</taxon>
        <taxon>malvids</taxon>
        <taxon>Brassicales</taxon>
        <taxon>Brassicaceae</taxon>
        <taxon>Brassiceae</taxon>
        <taxon>Brassica</taxon>
    </lineage>
</organism>
<keyword evidence="2" id="KW-0472">Membrane</keyword>
<dbReference type="Proteomes" id="UP000712600">
    <property type="component" value="Unassembled WGS sequence"/>
</dbReference>
<feature type="compositionally biased region" description="Polar residues" evidence="1">
    <location>
        <begin position="247"/>
        <end position="259"/>
    </location>
</feature>
<evidence type="ECO:0000256" key="1">
    <source>
        <dbReference type="SAM" id="MobiDB-lite"/>
    </source>
</evidence>
<dbReference type="AlphaFoldDB" id="A0A8S9SQ90"/>
<evidence type="ECO:0000313" key="3">
    <source>
        <dbReference type="EMBL" id="KAF3603736.1"/>
    </source>
</evidence>
<keyword evidence="2" id="KW-0812">Transmembrane</keyword>
<evidence type="ECO:0000256" key="2">
    <source>
        <dbReference type="SAM" id="Phobius"/>
    </source>
</evidence>
<comment type="caution">
    <text evidence="3">The sequence shown here is derived from an EMBL/GenBank/DDBJ whole genome shotgun (WGS) entry which is preliminary data.</text>
</comment>
<feature type="region of interest" description="Disordered" evidence="1">
    <location>
        <begin position="224"/>
        <end position="272"/>
    </location>
</feature>
<proteinExistence type="predicted"/>
<evidence type="ECO:0000313" key="4">
    <source>
        <dbReference type="Proteomes" id="UP000712600"/>
    </source>
</evidence>
<feature type="region of interest" description="Disordered" evidence="1">
    <location>
        <begin position="1"/>
        <end position="21"/>
    </location>
</feature>